<comment type="caution">
    <text evidence="2">The sequence shown here is derived from an EMBL/GenBank/DDBJ whole genome shotgun (WGS) entry which is preliminary data.</text>
</comment>
<accession>A0AAV4T0D8</accession>
<keyword evidence="1" id="KW-0812">Transmembrane</keyword>
<organism evidence="2 3">
    <name type="scientific">Caerostris darwini</name>
    <dbReference type="NCBI Taxonomy" id="1538125"/>
    <lineage>
        <taxon>Eukaryota</taxon>
        <taxon>Metazoa</taxon>
        <taxon>Ecdysozoa</taxon>
        <taxon>Arthropoda</taxon>
        <taxon>Chelicerata</taxon>
        <taxon>Arachnida</taxon>
        <taxon>Araneae</taxon>
        <taxon>Araneomorphae</taxon>
        <taxon>Entelegynae</taxon>
        <taxon>Araneoidea</taxon>
        <taxon>Araneidae</taxon>
        <taxon>Caerostris</taxon>
    </lineage>
</organism>
<dbReference type="EMBL" id="BPLQ01008836">
    <property type="protein sequence ID" value="GIY39735.1"/>
    <property type="molecule type" value="Genomic_DNA"/>
</dbReference>
<protein>
    <submittedName>
        <fullName evidence="2">Uncharacterized protein</fullName>
    </submittedName>
</protein>
<keyword evidence="1" id="KW-0472">Membrane</keyword>
<evidence type="ECO:0000313" key="2">
    <source>
        <dbReference type="EMBL" id="GIY39735.1"/>
    </source>
</evidence>
<sequence>MTKTQFQTRSGHFGDGANSTIQMFVCIAGLNVPPVLIVLIGMHKQQTTVAFPGVYLIICYFNFKIPLLLSPGEKLADGIKSLEEGSSSAPELWV</sequence>
<feature type="transmembrane region" description="Helical" evidence="1">
    <location>
        <begin position="20"/>
        <end position="42"/>
    </location>
</feature>
<feature type="transmembrane region" description="Helical" evidence="1">
    <location>
        <begin position="49"/>
        <end position="69"/>
    </location>
</feature>
<evidence type="ECO:0000256" key="1">
    <source>
        <dbReference type="SAM" id="Phobius"/>
    </source>
</evidence>
<keyword evidence="3" id="KW-1185">Reference proteome</keyword>
<reference evidence="2 3" key="1">
    <citation type="submission" date="2021-06" db="EMBL/GenBank/DDBJ databases">
        <title>Caerostris darwini draft genome.</title>
        <authorList>
            <person name="Kono N."/>
            <person name="Arakawa K."/>
        </authorList>
    </citation>
    <scope>NUCLEOTIDE SEQUENCE [LARGE SCALE GENOMIC DNA]</scope>
</reference>
<proteinExistence type="predicted"/>
<evidence type="ECO:0000313" key="3">
    <source>
        <dbReference type="Proteomes" id="UP001054837"/>
    </source>
</evidence>
<gene>
    <name evidence="2" type="ORF">CDAR_271761</name>
</gene>
<name>A0AAV4T0D8_9ARAC</name>
<dbReference type="AlphaFoldDB" id="A0AAV4T0D8"/>
<dbReference type="Proteomes" id="UP001054837">
    <property type="component" value="Unassembled WGS sequence"/>
</dbReference>
<keyword evidence="1" id="KW-1133">Transmembrane helix</keyword>